<protein>
    <submittedName>
        <fullName evidence="2">DUF3068 domain-containing protein</fullName>
    </submittedName>
</protein>
<name>A0ABY7JYY8_9ACTN</name>
<keyword evidence="1" id="KW-1133">Transmembrane helix</keyword>
<organism evidence="2 3">
    <name type="scientific">Jatrophihabitans cynanchi</name>
    <dbReference type="NCBI Taxonomy" id="2944128"/>
    <lineage>
        <taxon>Bacteria</taxon>
        <taxon>Bacillati</taxon>
        <taxon>Actinomycetota</taxon>
        <taxon>Actinomycetes</taxon>
        <taxon>Jatrophihabitantales</taxon>
        <taxon>Jatrophihabitantaceae</taxon>
        <taxon>Jatrophihabitans</taxon>
    </lineage>
</organism>
<evidence type="ECO:0000313" key="3">
    <source>
        <dbReference type="Proteomes" id="UP001164693"/>
    </source>
</evidence>
<accession>A0ABY7JYY8</accession>
<feature type="transmembrane region" description="Helical" evidence="1">
    <location>
        <begin position="273"/>
        <end position="293"/>
    </location>
</feature>
<dbReference type="EMBL" id="CP097463">
    <property type="protein sequence ID" value="WAX57777.1"/>
    <property type="molecule type" value="Genomic_DNA"/>
</dbReference>
<sequence length="315" mass="33540">MAKRSTLVMAAAGIVLVAAGAIAKWVVAPALVKAPLDITSTTVAEGNSKVFVIAAQAVQEVHVIATRVVTGDKHAGTGDVAVYDETLCLVAEGTKVDSAGCASAADPGFIEKTTDRVAFDRVDATAVADQKYKANVNGDAAVKHTGLDYTFPIDTAKRTYSLFDTIAGKAFPAKYEGSQTLHGLTVYRFVQQIPDTPIKIQSLIPGIYSGTTTVWVEPTTGVIVKGAQHIVQKFASDESVVFDGTLTFNDKTVREQADFADDQLTKIHLIRNWVPLALAMIGILLLATAWFAARRRRPSEVVPTEPLASPDAEQG</sequence>
<gene>
    <name evidence="2" type="ORF">M6B22_03175</name>
</gene>
<proteinExistence type="predicted"/>
<evidence type="ECO:0000313" key="2">
    <source>
        <dbReference type="EMBL" id="WAX57777.1"/>
    </source>
</evidence>
<dbReference type="Pfam" id="PF11271">
    <property type="entry name" value="PorA"/>
    <property type="match status" value="1"/>
</dbReference>
<dbReference type="Proteomes" id="UP001164693">
    <property type="component" value="Chromosome"/>
</dbReference>
<evidence type="ECO:0000256" key="1">
    <source>
        <dbReference type="SAM" id="Phobius"/>
    </source>
</evidence>
<keyword evidence="1" id="KW-0812">Transmembrane</keyword>
<keyword evidence="3" id="KW-1185">Reference proteome</keyword>
<dbReference type="RefSeq" id="WP_269444324.1">
    <property type="nucleotide sequence ID" value="NZ_CP097463.1"/>
</dbReference>
<keyword evidence="1" id="KW-0472">Membrane</keyword>
<reference evidence="2" key="1">
    <citation type="submission" date="2022-05" db="EMBL/GenBank/DDBJ databases">
        <title>Jatrophihabitans sp. SB3-54 whole genome sequence.</title>
        <authorList>
            <person name="Suh M.K."/>
            <person name="Eom M.K."/>
            <person name="Kim J.S."/>
            <person name="Kim H.S."/>
            <person name="Do H.E."/>
            <person name="Shin Y.K."/>
            <person name="Lee J.-S."/>
        </authorList>
    </citation>
    <scope>NUCLEOTIDE SEQUENCE</scope>
    <source>
        <strain evidence="2">SB3-54</strain>
    </source>
</reference>
<dbReference type="InterPro" id="IPR021424">
    <property type="entry name" value="PorA"/>
</dbReference>